<keyword evidence="3" id="KW-0813">Transport</keyword>
<keyword evidence="7" id="KW-0067">ATP-binding</keyword>
<accession>A0A9W8HEF4</accession>
<dbReference type="Gene3D" id="3.40.50.300">
    <property type="entry name" value="P-loop containing nucleotide triphosphate hydrolases"/>
    <property type="match status" value="2"/>
</dbReference>
<feature type="domain" description="ABC transporter" evidence="13">
    <location>
        <begin position="1267"/>
        <end position="1501"/>
    </location>
</feature>
<evidence type="ECO:0000256" key="1">
    <source>
        <dbReference type="ARBA" id="ARBA00004128"/>
    </source>
</evidence>
<keyword evidence="16" id="KW-1185">Reference proteome</keyword>
<feature type="transmembrane region" description="Helical" evidence="12">
    <location>
        <begin position="403"/>
        <end position="422"/>
    </location>
</feature>
<feature type="transmembrane region" description="Helical" evidence="12">
    <location>
        <begin position="67"/>
        <end position="88"/>
    </location>
</feature>
<dbReference type="Pfam" id="PF00005">
    <property type="entry name" value="ABC_tran"/>
    <property type="match status" value="2"/>
</dbReference>
<dbReference type="InterPro" id="IPR044746">
    <property type="entry name" value="ABCC_6TM_D1"/>
</dbReference>
<evidence type="ECO:0000256" key="5">
    <source>
        <dbReference type="ARBA" id="ARBA00022737"/>
    </source>
</evidence>
<dbReference type="PROSITE" id="PS50929">
    <property type="entry name" value="ABC_TM1F"/>
    <property type="match status" value="2"/>
</dbReference>
<comment type="caution">
    <text evidence="15">The sequence shown here is derived from an EMBL/GenBank/DDBJ whole genome shotgun (WGS) entry which is preliminary data.</text>
</comment>
<dbReference type="GO" id="GO:0140359">
    <property type="term" value="F:ABC-type transporter activity"/>
    <property type="evidence" value="ECO:0007669"/>
    <property type="project" value="InterPro"/>
</dbReference>
<dbReference type="EMBL" id="JANBUL010000084">
    <property type="protein sequence ID" value="KAJ2782041.1"/>
    <property type="molecule type" value="Genomic_DNA"/>
</dbReference>
<feature type="region of interest" description="Disordered" evidence="11">
    <location>
        <begin position="845"/>
        <end position="872"/>
    </location>
</feature>
<feature type="transmembrane region" description="Helical" evidence="12">
    <location>
        <begin position="547"/>
        <end position="571"/>
    </location>
</feature>
<feature type="domain" description="ABC transmembrane type-1" evidence="14">
    <location>
        <begin position="291"/>
        <end position="574"/>
    </location>
</feature>
<dbReference type="GO" id="GO:0000329">
    <property type="term" value="C:fungal-type vacuole membrane"/>
    <property type="evidence" value="ECO:0007669"/>
    <property type="project" value="UniProtKB-ARBA"/>
</dbReference>
<feature type="transmembrane region" description="Helical" evidence="12">
    <location>
        <begin position="937"/>
        <end position="958"/>
    </location>
</feature>
<evidence type="ECO:0000256" key="7">
    <source>
        <dbReference type="ARBA" id="ARBA00022840"/>
    </source>
</evidence>
<keyword evidence="5" id="KW-0677">Repeat</keyword>
<evidence type="ECO:0000313" key="15">
    <source>
        <dbReference type="EMBL" id="KAJ2782041.1"/>
    </source>
</evidence>
<keyword evidence="10 12" id="KW-0472">Membrane</keyword>
<evidence type="ECO:0000256" key="9">
    <source>
        <dbReference type="ARBA" id="ARBA00022989"/>
    </source>
</evidence>
<keyword evidence="8" id="KW-1278">Translocase</keyword>
<evidence type="ECO:0000256" key="11">
    <source>
        <dbReference type="SAM" id="MobiDB-lite"/>
    </source>
</evidence>
<dbReference type="InterPro" id="IPR003593">
    <property type="entry name" value="AAA+_ATPase"/>
</dbReference>
<dbReference type="InterPro" id="IPR056227">
    <property type="entry name" value="TMD0_ABC"/>
</dbReference>
<dbReference type="Proteomes" id="UP001140217">
    <property type="component" value="Unassembled WGS sequence"/>
</dbReference>
<evidence type="ECO:0000256" key="10">
    <source>
        <dbReference type="ARBA" id="ARBA00023136"/>
    </source>
</evidence>
<dbReference type="PROSITE" id="PS00211">
    <property type="entry name" value="ABC_TRANSPORTER_1"/>
    <property type="match status" value="2"/>
</dbReference>
<dbReference type="InterPro" id="IPR011527">
    <property type="entry name" value="ABC1_TM_dom"/>
</dbReference>
<dbReference type="SMART" id="SM00382">
    <property type="entry name" value="AAA"/>
    <property type="match status" value="2"/>
</dbReference>
<proteinExistence type="inferred from homology"/>
<evidence type="ECO:0000256" key="12">
    <source>
        <dbReference type="SAM" id="Phobius"/>
    </source>
</evidence>
<keyword evidence="6" id="KW-0547">Nucleotide-binding</keyword>
<organism evidence="15 16">
    <name type="scientific">Coemansia javaensis</name>
    <dbReference type="NCBI Taxonomy" id="2761396"/>
    <lineage>
        <taxon>Eukaryota</taxon>
        <taxon>Fungi</taxon>
        <taxon>Fungi incertae sedis</taxon>
        <taxon>Zoopagomycota</taxon>
        <taxon>Kickxellomycotina</taxon>
        <taxon>Kickxellomycetes</taxon>
        <taxon>Kickxellales</taxon>
        <taxon>Kickxellaceae</taxon>
        <taxon>Coemansia</taxon>
    </lineage>
</organism>
<dbReference type="InterPro" id="IPR003439">
    <property type="entry name" value="ABC_transporter-like_ATP-bd"/>
</dbReference>
<dbReference type="GO" id="GO:0005524">
    <property type="term" value="F:ATP binding"/>
    <property type="evidence" value="ECO:0007669"/>
    <property type="project" value="UniProtKB-KW"/>
</dbReference>
<feature type="domain" description="ABC transporter" evidence="13">
    <location>
        <begin position="615"/>
        <end position="839"/>
    </location>
</feature>
<protein>
    <submittedName>
        <fullName evidence="15">Uncharacterized protein</fullName>
    </submittedName>
</protein>
<feature type="transmembrane region" description="Helical" evidence="12">
    <location>
        <begin position="428"/>
        <end position="447"/>
    </location>
</feature>
<dbReference type="CDD" id="cd18579">
    <property type="entry name" value="ABC_6TM_ABCC_D1"/>
    <property type="match status" value="1"/>
</dbReference>
<dbReference type="InterPro" id="IPR027417">
    <property type="entry name" value="P-loop_NTPase"/>
</dbReference>
<dbReference type="PANTHER" id="PTHR24223:SF443">
    <property type="entry name" value="MULTIDRUG-RESISTANCE LIKE PROTEIN 1, ISOFORM I"/>
    <property type="match status" value="1"/>
</dbReference>
<reference evidence="15" key="1">
    <citation type="submission" date="2022-07" db="EMBL/GenBank/DDBJ databases">
        <title>Phylogenomic reconstructions and comparative analyses of Kickxellomycotina fungi.</title>
        <authorList>
            <person name="Reynolds N.K."/>
            <person name="Stajich J.E."/>
            <person name="Barry K."/>
            <person name="Grigoriev I.V."/>
            <person name="Crous P."/>
            <person name="Smith M.E."/>
        </authorList>
    </citation>
    <scope>NUCLEOTIDE SEQUENCE</scope>
    <source>
        <strain evidence="15">NBRC 105414</strain>
    </source>
</reference>
<dbReference type="OrthoDB" id="6500128at2759"/>
<dbReference type="PANTHER" id="PTHR24223">
    <property type="entry name" value="ATP-BINDING CASSETTE SUB-FAMILY C"/>
    <property type="match status" value="1"/>
</dbReference>
<dbReference type="SUPFAM" id="SSF90123">
    <property type="entry name" value="ABC transporter transmembrane region"/>
    <property type="match status" value="2"/>
</dbReference>
<evidence type="ECO:0000259" key="14">
    <source>
        <dbReference type="PROSITE" id="PS50929"/>
    </source>
</evidence>
<dbReference type="InterPro" id="IPR017871">
    <property type="entry name" value="ABC_transporter-like_CS"/>
</dbReference>
<dbReference type="InterPro" id="IPR050173">
    <property type="entry name" value="ABC_transporter_C-like"/>
</dbReference>
<dbReference type="Pfam" id="PF24357">
    <property type="entry name" value="TMD0_ABC"/>
    <property type="match status" value="1"/>
</dbReference>
<feature type="transmembrane region" description="Helical" evidence="12">
    <location>
        <begin position="278"/>
        <end position="299"/>
    </location>
</feature>
<dbReference type="GO" id="GO:0016887">
    <property type="term" value="F:ATP hydrolysis activity"/>
    <property type="evidence" value="ECO:0007669"/>
    <property type="project" value="InterPro"/>
</dbReference>
<evidence type="ECO:0000256" key="2">
    <source>
        <dbReference type="ARBA" id="ARBA00009726"/>
    </source>
</evidence>
<evidence type="ECO:0000256" key="4">
    <source>
        <dbReference type="ARBA" id="ARBA00022692"/>
    </source>
</evidence>
<comment type="subcellular location">
    <subcellularLocation>
        <location evidence="1">Vacuole membrane</location>
        <topology evidence="1">Multi-pass membrane protein</topology>
    </subcellularLocation>
</comment>
<keyword evidence="9 12" id="KW-1133">Transmembrane helix</keyword>
<dbReference type="SUPFAM" id="SSF52540">
    <property type="entry name" value="P-loop containing nucleoside triphosphate hydrolases"/>
    <property type="match status" value="2"/>
</dbReference>
<feature type="compositionally biased region" description="Basic and acidic residues" evidence="11">
    <location>
        <begin position="845"/>
        <end position="854"/>
    </location>
</feature>
<feature type="transmembrane region" description="Helical" evidence="12">
    <location>
        <begin position="511"/>
        <end position="535"/>
    </location>
</feature>
<comment type="similarity">
    <text evidence="2">Belongs to the ABC transporter superfamily. ABCC family. Conjugate transporter (TC 3.A.1.208) subfamily.</text>
</comment>
<dbReference type="FunFam" id="3.40.50.300:FF:000074">
    <property type="entry name" value="Multidrug resistance-associated protein 5 isoform 1"/>
    <property type="match status" value="1"/>
</dbReference>
<dbReference type="PROSITE" id="PS50893">
    <property type="entry name" value="ABC_TRANSPORTER_2"/>
    <property type="match status" value="2"/>
</dbReference>
<dbReference type="CDD" id="cd03250">
    <property type="entry name" value="ABCC_MRP_domain1"/>
    <property type="match status" value="1"/>
</dbReference>
<keyword evidence="4 12" id="KW-0812">Transmembrane</keyword>
<evidence type="ECO:0000256" key="6">
    <source>
        <dbReference type="ARBA" id="ARBA00022741"/>
    </source>
</evidence>
<evidence type="ECO:0000256" key="3">
    <source>
        <dbReference type="ARBA" id="ARBA00022448"/>
    </source>
</evidence>
<evidence type="ECO:0000259" key="13">
    <source>
        <dbReference type="PROSITE" id="PS50893"/>
    </source>
</evidence>
<dbReference type="InterPro" id="IPR044726">
    <property type="entry name" value="ABCC_6TM_D2"/>
</dbReference>
<feature type="transmembrane region" description="Helical" evidence="12">
    <location>
        <begin position="1062"/>
        <end position="1095"/>
    </location>
</feature>
<feature type="transmembrane region" description="Helical" evidence="12">
    <location>
        <begin position="982"/>
        <end position="1002"/>
    </location>
</feature>
<dbReference type="FunFam" id="1.20.1560.10:FF:000013">
    <property type="entry name" value="ABC transporter C family member 2"/>
    <property type="match status" value="1"/>
</dbReference>
<dbReference type="Pfam" id="PF00664">
    <property type="entry name" value="ABC_membrane"/>
    <property type="match status" value="2"/>
</dbReference>
<sequence length="1511" mass="164639">MTCLCPPGEEGWGPLSRMRPVDLTSCFQHGALVSGLNLVFIAAAAVRLCQLRGAPPLPRALVGGRALWTKIAVAAGALLASAVELCAAADRYPLASVFVVAMALQAAASAVALRLHYAEQLANRVASSRLLLFWLGSLVVTLVRLRTAVSEGAAAGRPVAVAATAGYALAALSAMLLECRAKPDELYTLLQDDDEDDDGAPVAAYASLSDRAHIFSRLTFSWMAPLIEKGYRTPLQMNDLDELSRRYHPEVATAAFRSSLDASQKTGRSGLLWMTARIYWRTMVASSFFDLVAILVEYLNPVLLSRMIGFVTTYNTALAEPIENGYFYALAMFGVATARTLARQQYLRANQTVDMLVRTNYVTAVYRKALVLSNDTRKEHNIGGIVTHISVDAERATVFACHWWYYLWSSPLQLVITLTMLYRTLGWSALAGAAAMAVSAPISTRVLQRISAINKELMKHRDQRIKIVDEVLAGIRIIKLYAWESAFIRRINDVRLGLELNALRRYGQARAVFSFVASLLPFLVTFSTFAVYSVAGNNSHGPLTPQLVFVSLALFNMLRGPLSICSAMVPATINALESFRRLDAFLAAGEIDFTAIGRESYDRDAPTAGPDDVLVEVDGGTFKWLSEDEPALRSVSIQCRRSELVAVIGRVGAGKSSLVSAILGDMVKCAGSAVVRGTVAYVPQQAWIMNATLRDNILFGSRFDQEFYDRVVDACALRPDIDMLPAGDLTEIGEKGINLSGGQKARVSLARAVYARADVYLLDDPLAAVDAHVGKHIFAHVLGPQGLLKTRARILVTNAVQYLGSADRVVMLEDGAVAEEGGYAECMARQGAVHEFIHRFVDESKGADSDKSDDAASGTDVSEDSAGRKVSRASLGRATLEAVDAAAARRSRQASHVALAGQTETTGRTTTVEVSQAGKVDHDVYRMFIEACGRRNAAMFVVALGVASLSGVGASIWLKHWASSNGEVDAARLLVPQTRHSVFYYLLIYGALGLVGAAMSSLQSLLLWTRCSVSASTAVHQRMLLGVLRSPMSFFDTTPVGRILNRFSADINKCDTSLPSNLLGLISTAVGVVTSVAVIVFSTPTIFAVFLPLALVYRRIQQRYLACSREVKRLLSTTNSPIVAHFQESVSGAATIRAYGHQPRFVLENEARIEQNVRVDAMDVWLSRWLTLRLETMGNVVMLGTNMLAIGTLHYTGYGDAGLVGLAVTYALQLSNLLSFTVKDYTNLENSMTHAERVFEYSRLPPEAPDVIEDRRPAAAWPEQGMVEFRGYSTRYREGLDLVLRDLSFRVLPGQKVGIVGRTGAGKSSLALALFRIVEAASGQILLDGEDIAQYGLFDVRSRLSIIPQDPVLFAGTVRENLDPFAQYSDQEIWRALELAHLADFVRSKDERLEFAVAQGGENFSVGQRQLICLARALLKRAKVLVLDEATAAIDNATDAIIQQTIRSEFRNCTVLTIAHRLNTIIDSDMVLVVDGGRMAEYDTPENLLRDGTSIFAQLVEESRTSDAHTS</sequence>
<feature type="domain" description="ABC transmembrane type-1" evidence="14">
    <location>
        <begin position="941"/>
        <end position="1230"/>
    </location>
</feature>
<feature type="transmembrane region" description="Helical" evidence="12">
    <location>
        <begin position="94"/>
        <end position="117"/>
    </location>
</feature>
<evidence type="ECO:0000256" key="8">
    <source>
        <dbReference type="ARBA" id="ARBA00022967"/>
    </source>
</evidence>
<dbReference type="FunFam" id="3.40.50.300:FF:000450">
    <property type="entry name" value="ABC transporter C family member 2"/>
    <property type="match status" value="1"/>
</dbReference>
<dbReference type="Gene3D" id="1.20.1560.10">
    <property type="entry name" value="ABC transporter type 1, transmembrane domain"/>
    <property type="match status" value="2"/>
</dbReference>
<dbReference type="CDD" id="cd18580">
    <property type="entry name" value="ABC_6TM_ABCC_D2"/>
    <property type="match status" value="1"/>
</dbReference>
<gene>
    <name evidence="15" type="ORF">H4R18_002503</name>
</gene>
<dbReference type="InterPro" id="IPR036640">
    <property type="entry name" value="ABC1_TM_sf"/>
</dbReference>
<feature type="transmembrane region" description="Helical" evidence="12">
    <location>
        <begin position="159"/>
        <end position="177"/>
    </location>
</feature>
<evidence type="ECO:0000313" key="16">
    <source>
        <dbReference type="Proteomes" id="UP001140217"/>
    </source>
</evidence>
<feature type="transmembrane region" description="Helical" evidence="12">
    <location>
        <begin position="325"/>
        <end position="342"/>
    </location>
</feature>
<feature type="transmembrane region" description="Helical" evidence="12">
    <location>
        <begin position="27"/>
        <end position="46"/>
    </location>
</feature>
<dbReference type="CDD" id="cd03244">
    <property type="entry name" value="ABCC_MRP_domain2"/>
    <property type="match status" value="1"/>
</dbReference>
<dbReference type="FunFam" id="1.20.1560.10:FF:000006">
    <property type="entry name" value="ATP-binding cassette, sub-family C (CFTR/MRP), member 9"/>
    <property type="match status" value="1"/>
</dbReference>
<name>A0A9W8HEF4_9FUNG</name>
<feature type="transmembrane region" description="Helical" evidence="12">
    <location>
        <begin position="129"/>
        <end position="147"/>
    </location>
</feature>